<protein>
    <submittedName>
        <fullName evidence="8">S41 family peptidase</fullName>
    </submittedName>
</protein>
<dbReference type="InterPro" id="IPR036366">
    <property type="entry name" value="PGBDSf"/>
</dbReference>
<dbReference type="Gene3D" id="1.10.101.10">
    <property type="entry name" value="PGBD-like superfamily/PGBD"/>
    <property type="match status" value="1"/>
</dbReference>
<dbReference type="RefSeq" id="WP_306068188.1">
    <property type="nucleotide sequence ID" value="NZ_JAROCA020000001.1"/>
</dbReference>
<feature type="region of interest" description="Disordered" evidence="6">
    <location>
        <begin position="36"/>
        <end position="56"/>
    </location>
</feature>
<evidence type="ECO:0000256" key="1">
    <source>
        <dbReference type="ARBA" id="ARBA00009179"/>
    </source>
</evidence>
<dbReference type="NCBIfam" id="TIGR00225">
    <property type="entry name" value="prc"/>
    <property type="match status" value="1"/>
</dbReference>
<evidence type="ECO:0000256" key="5">
    <source>
        <dbReference type="RuleBase" id="RU004404"/>
    </source>
</evidence>
<dbReference type="InterPro" id="IPR004447">
    <property type="entry name" value="Peptidase_S41A"/>
</dbReference>
<dbReference type="PANTHER" id="PTHR32060:SF29">
    <property type="entry name" value="CARBOXY-TERMINAL PROCESSING PROTEASE CTPB"/>
    <property type="match status" value="1"/>
</dbReference>
<dbReference type="Gene3D" id="3.30.750.44">
    <property type="match status" value="1"/>
</dbReference>
<keyword evidence="9" id="KW-1185">Reference proteome</keyword>
<dbReference type="InterPro" id="IPR001478">
    <property type="entry name" value="PDZ"/>
</dbReference>
<dbReference type="CDD" id="cd07560">
    <property type="entry name" value="Peptidase_S41_CPP"/>
    <property type="match status" value="1"/>
</dbReference>
<dbReference type="SMART" id="SM00245">
    <property type="entry name" value="TSPc"/>
    <property type="match status" value="1"/>
</dbReference>
<feature type="domain" description="PDZ" evidence="7">
    <location>
        <begin position="112"/>
        <end position="176"/>
    </location>
</feature>
<proteinExistence type="inferred from homology"/>
<evidence type="ECO:0000256" key="3">
    <source>
        <dbReference type="ARBA" id="ARBA00022801"/>
    </source>
</evidence>
<dbReference type="SMART" id="SM00228">
    <property type="entry name" value="PDZ"/>
    <property type="match status" value="1"/>
</dbReference>
<name>A0ABU5CFP2_9BACI</name>
<keyword evidence="3 5" id="KW-0378">Hydrolase</keyword>
<dbReference type="EMBL" id="JAROCA020000001">
    <property type="protein sequence ID" value="MDY0405106.1"/>
    <property type="molecule type" value="Genomic_DNA"/>
</dbReference>
<keyword evidence="2 5" id="KW-0645">Protease</keyword>
<evidence type="ECO:0000256" key="6">
    <source>
        <dbReference type="SAM" id="MobiDB-lite"/>
    </source>
</evidence>
<dbReference type="Pfam" id="PF22694">
    <property type="entry name" value="CtpB_N-like"/>
    <property type="match status" value="1"/>
</dbReference>
<dbReference type="InterPro" id="IPR029045">
    <property type="entry name" value="ClpP/crotonase-like_dom_sf"/>
</dbReference>
<dbReference type="InterPro" id="IPR041489">
    <property type="entry name" value="PDZ_6"/>
</dbReference>
<dbReference type="InterPro" id="IPR005151">
    <property type="entry name" value="Tail-specific_protease"/>
</dbReference>
<dbReference type="Pfam" id="PF03572">
    <property type="entry name" value="Peptidase_S41"/>
    <property type="match status" value="1"/>
</dbReference>
<dbReference type="SUPFAM" id="SSF50156">
    <property type="entry name" value="PDZ domain-like"/>
    <property type="match status" value="1"/>
</dbReference>
<dbReference type="InterPro" id="IPR036034">
    <property type="entry name" value="PDZ_sf"/>
</dbReference>
<dbReference type="Proteomes" id="UP001228376">
    <property type="component" value="Unassembled WGS sequence"/>
</dbReference>
<evidence type="ECO:0000259" key="7">
    <source>
        <dbReference type="PROSITE" id="PS50106"/>
    </source>
</evidence>
<dbReference type="Gene3D" id="3.90.226.10">
    <property type="entry name" value="2-enoyl-CoA Hydratase, Chain A, domain 1"/>
    <property type="match status" value="1"/>
</dbReference>
<dbReference type="Pfam" id="PF01471">
    <property type="entry name" value="PG_binding_1"/>
    <property type="match status" value="1"/>
</dbReference>
<accession>A0ABU5CFP2</accession>
<comment type="similarity">
    <text evidence="1 5">Belongs to the peptidase S41A family.</text>
</comment>
<dbReference type="InterPro" id="IPR055210">
    <property type="entry name" value="CtpA/B_N"/>
</dbReference>
<evidence type="ECO:0000256" key="2">
    <source>
        <dbReference type="ARBA" id="ARBA00022670"/>
    </source>
</evidence>
<gene>
    <name evidence="8" type="ORF">P5G51_006565</name>
</gene>
<reference evidence="8 9" key="1">
    <citation type="submission" date="2023-10" db="EMBL/GenBank/DDBJ databases">
        <title>179-bfca-hs.</title>
        <authorList>
            <person name="Miliotis G."/>
            <person name="Sengupta P."/>
            <person name="Hameed A."/>
            <person name="Chuvochina M."/>
            <person name="Mcdonagh F."/>
            <person name="Simpson A.C."/>
            <person name="Singh N.K."/>
            <person name="Rekha P.D."/>
            <person name="Raman K."/>
            <person name="Hugenholtz P."/>
            <person name="Venkateswaran K."/>
        </authorList>
    </citation>
    <scope>NUCLEOTIDE SEQUENCE [LARGE SCALE GENOMIC DNA]</scope>
    <source>
        <strain evidence="8 9">179-BFC-A-HS</strain>
    </source>
</reference>
<dbReference type="InterPro" id="IPR002477">
    <property type="entry name" value="Peptidoglycan-bd-like"/>
</dbReference>
<keyword evidence="4 5" id="KW-0720">Serine protease</keyword>
<dbReference type="InterPro" id="IPR036365">
    <property type="entry name" value="PGBD-like_sf"/>
</dbReference>
<dbReference type="SUPFAM" id="SSF52096">
    <property type="entry name" value="ClpP/crotonase"/>
    <property type="match status" value="1"/>
</dbReference>
<organism evidence="8 9">
    <name type="scientific">Tigheibacillus jepli</name>
    <dbReference type="NCBI Taxonomy" id="3035914"/>
    <lineage>
        <taxon>Bacteria</taxon>
        <taxon>Bacillati</taxon>
        <taxon>Bacillota</taxon>
        <taxon>Bacilli</taxon>
        <taxon>Bacillales</taxon>
        <taxon>Bacillaceae</taxon>
        <taxon>Tigheibacillus</taxon>
    </lineage>
</organism>
<dbReference type="Pfam" id="PF17820">
    <property type="entry name" value="PDZ_6"/>
    <property type="match status" value="1"/>
</dbReference>
<dbReference type="PANTHER" id="PTHR32060">
    <property type="entry name" value="TAIL-SPECIFIC PROTEASE"/>
    <property type="match status" value="1"/>
</dbReference>
<evidence type="ECO:0000256" key="4">
    <source>
        <dbReference type="ARBA" id="ARBA00022825"/>
    </source>
</evidence>
<sequence>MKINKIQIAVLLVAAIALGFAGAYFGVTFAQSNQKAEPSTALSKTEDPVTQDNVQTPEEMEKVAQAYSLIKKHYVQNVDDDKLIEGAIKGMLSSLDDPYSTYMDKKTMSQFNEQIESSFEGIGAEVSMRNGVVTIVSPIKDSPAEKAGLRPNDQVLRVNGKSLDGLNLDQAVAKIRGKKGTMVKLDIKRPGASDILKVNVKRDTIPVETVYSEMKKKDGKKTGVIEITSFSEHTAKEFKEQLTKLEKQGMDGLVIDVRGNPGGLLDSVGDILGNFIPSDVPYVQVENRAGEKQKSYTDLDKKKPYPIDVLMDEGSASASEILAVAMKENGYQTIGTKSFGKGTVQQAVPMGDGSTVKLTFYKWLSPKGNWIHKKGIQPDVKVKQPAYYFANPIEIKKPLAFDHTGEKIKNAQEMLAGLGYPIDRKDGYFDKQTETAVKAFQKDNKLTQSGKIDDKTAAALQAKIVDKIRSKKDDKQLQKALQVLYR</sequence>
<dbReference type="Gene3D" id="2.30.42.10">
    <property type="match status" value="1"/>
</dbReference>
<comment type="caution">
    <text evidence="8">The sequence shown here is derived from an EMBL/GenBank/DDBJ whole genome shotgun (WGS) entry which is preliminary data.</text>
</comment>
<evidence type="ECO:0000313" key="8">
    <source>
        <dbReference type="EMBL" id="MDY0405106.1"/>
    </source>
</evidence>
<dbReference type="PROSITE" id="PS50106">
    <property type="entry name" value="PDZ"/>
    <property type="match status" value="1"/>
</dbReference>
<dbReference type="CDD" id="cd06782">
    <property type="entry name" value="cpPDZ_CPP-like"/>
    <property type="match status" value="1"/>
</dbReference>
<dbReference type="SUPFAM" id="SSF47090">
    <property type="entry name" value="PGBD-like"/>
    <property type="match status" value="1"/>
</dbReference>
<evidence type="ECO:0000313" key="9">
    <source>
        <dbReference type="Proteomes" id="UP001228376"/>
    </source>
</evidence>